<evidence type="ECO:0000256" key="14">
    <source>
        <dbReference type="ARBA" id="ARBA00023228"/>
    </source>
</evidence>
<dbReference type="Pfam" id="PF13639">
    <property type="entry name" value="zf-RING_2"/>
    <property type="match status" value="1"/>
</dbReference>
<comment type="catalytic activity">
    <reaction evidence="1">
        <text>S-ubiquitinyl-[E2 ubiquitin-conjugating enzyme]-L-cysteine + [acceptor protein]-L-lysine = [E2 ubiquitin-conjugating enzyme]-L-cysteine + N(6)-ubiquitinyl-[acceptor protein]-L-lysine.</text>
        <dbReference type="EC" id="2.3.2.27"/>
    </reaction>
</comment>
<evidence type="ECO:0000256" key="16">
    <source>
        <dbReference type="PROSITE-ProRule" id="PRU00175"/>
    </source>
</evidence>
<dbReference type="InterPro" id="IPR013083">
    <property type="entry name" value="Znf_RING/FYVE/PHD"/>
</dbReference>
<dbReference type="PROSITE" id="PS50089">
    <property type="entry name" value="ZF_RING_2"/>
    <property type="match status" value="1"/>
</dbReference>
<accession>A0ABM4DQ40</accession>
<organism evidence="19 20">
    <name type="scientific">Hydra vulgaris</name>
    <name type="common">Hydra</name>
    <name type="synonym">Hydra attenuata</name>
    <dbReference type="NCBI Taxonomy" id="6087"/>
    <lineage>
        <taxon>Eukaryota</taxon>
        <taxon>Metazoa</taxon>
        <taxon>Cnidaria</taxon>
        <taxon>Hydrozoa</taxon>
        <taxon>Hydroidolina</taxon>
        <taxon>Anthoathecata</taxon>
        <taxon>Aplanulata</taxon>
        <taxon>Hydridae</taxon>
        <taxon>Hydra</taxon>
    </lineage>
</organism>
<keyword evidence="19" id="KW-1185">Reference proteome</keyword>
<keyword evidence="13" id="KW-0472">Membrane</keyword>
<dbReference type="Proteomes" id="UP001652625">
    <property type="component" value="Chromosome 15"/>
</dbReference>
<dbReference type="Gene3D" id="3.30.40.10">
    <property type="entry name" value="Zinc/RING finger domain, C3HC4 (zinc finger)"/>
    <property type="match status" value="1"/>
</dbReference>
<keyword evidence="10 16" id="KW-0479">Metal-binding</keyword>
<keyword evidence="15" id="KW-0449">Lipoprotein</keyword>
<evidence type="ECO:0000256" key="4">
    <source>
        <dbReference type="ARBA" id="ARBA00004371"/>
    </source>
</evidence>
<evidence type="ECO:0000256" key="11">
    <source>
        <dbReference type="ARBA" id="ARBA00022786"/>
    </source>
</evidence>
<feature type="region of interest" description="Disordered" evidence="17">
    <location>
        <begin position="1"/>
        <end position="32"/>
    </location>
</feature>
<dbReference type="PANTHER" id="PTHR46661:SF4">
    <property type="entry name" value="RING-TYPE DOMAIN-CONTAINING PROTEIN"/>
    <property type="match status" value="1"/>
</dbReference>
<keyword evidence="8" id="KW-0519">Myristate</keyword>
<reference evidence="20" key="1">
    <citation type="submission" date="2025-08" db="UniProtKB">
        <authorList>
            <consortium name="RefSeq"/>
        </authorList>
    </citation>
    <scope>IDENTIFICATION</scope>
</reference>
<keyword evidence="11" id="KW-0833">Ubl conjugation pathway</keyword>
<dbReference type="CDD" id="cd16489">
    <property type="entry name" value="mRING-CH-C4HC2H_ZNRF"/>
    <property type="match status" value="1"/>
</dbReference>
<comment type="subcellular location">
    <subcellularLocation>
        <location evidence="3">Endosome</location>
    </subcellularLocation>
    <subcellularLocation>
        <location evidence="4">Lysosome</location>
    </subcellularLocation>
    <subcellularLocation>
        <location evidence="2">Membrane</location>
        <topology evidence="2">Peripheral membrane protein</topology>
    </subcellularLocation>
</comment>
<keyword evidence="7" id="KW-0808">Transferase</keyword>
<keyword evidence="14" id="KW-0458">Lysosome</keyword>
<dbReference type="PANTHER" id="PTHR46661">
    <property type="entry name" value="E3 UBIQUITIN-PROTEIN LIGASE ZNRF1-LIKE PROTEIN"/>
    <property type="match status" value="1"/>
</dbReference>
<evidence type="ECO:0000256" key="1">
    <source>
        <dbReference type="ARBA" id="ARBA00000900"/>
    </source>
</evidence>
<gene>
    <name evidence="20" type="primary">LOC136092410</name>
</gene>
<dbReference type="InterPro" id="IPR051878">
    <property type="entry name" value="ZNRF_ubiq-protein_ligase"/>
</dbReference>
<keyword evidence="10 16" id="KW-0863">Zinc-finger</keyword>
<keyword evidence="12" id="KW-0862">Zinc</keyword>
<name>A0ABM4DQ40_HYDVU</name>
<evidence type="ECO:0000259" key="18">
    <source>
        <dbReference type="PROSITE" id="PS50089"/>
    </source>
</evidence>
<evidence type="ECO:0000256" key="10">
    <source>
        <dbReference type="ARBA" id="ARBA00022771"/>
    </source>
</evidence>
<evidence type="ECO:0000256" key="15">
    <source>
        <dbReference type="ARBA" id="ARBA00023288"/>
    </source>
</evidence>
<evidence type="ECO:0000313" key="19">
    <source>
        <dbReference type="Proteomes" id="UP001652625"/>
    </source>
</evidence>
<keyword evidence="9" id="KW-0967">Endosome</keyword>
<evidence type="ECO:0000256" key="12">
    <source>
        <dbReference type="ARBA" id="ARBA00022833"/>
    </source>
</evidence>
<evidence type="ECO:0000256" key="7">
    <source>
        <dbReference type="ARBA" id="ARBA00022679"/>
    </source>
</evidence>
<evidence type="ECO:0000256" key="6">
    <source>
        <dbReference type="ARBA" id="ARBA00012483"/>
    </source>
</evidence>
<evidence type="ECO:0000256" key="8">
    <source>
        <dbReference type="ARBA" id="ARBA00022707"/>
    </source>
</evidence>
<evidence type="ECO:0000256" key="3">
    <source>
        <dbReference type="ARBA" id="ARBA00004177"/>
    </source>
</evidence>
<proteinExistence type="predicted"/>
<evidence type="ECO:0000256" key="2">
    <source>
        <dbReference type="ARBA" id="ARBA00004170"/>
    </source>
</evidence>
<evidence type="ECO:0000313" key="20">
    <source>
        <dbReference type="RefSeq" id="XP_065676690.1"/>
    </source>
</evidence>
<sequence>MGGRQSSQSTTPHRNQSQIERHASVSSLENSSSQAYVGSSNLRFLLRSDNLLSEQTTSRRRRRDQNDFVRETHSLPVHLFPALLSAEIKCPVCNRRIGSDEVEAHLQACLAKPKVSYNVDTLKVDAGECIICFDDMNIGDRIARLPCLCIYHKKCIDDWFKRNRCCPEHPEEIPQETPSMTNIQDQSVNIACSNFEIENTQSSSVSQNITAEKTVDSSIAIADTSTNLEIASELQNNRGSSPNFVNACSEMENLPNLENNLDMNDKTDSLNHGLNEIESPSQLTNIVSSTFHKTLVHVDEGSVHGSTALFEDNELEQLTSKIKTIIVYDLETDNNENT</sequence>
<protein>
    <recommendedName>
        <fullName evidence="6">RING-type E3 ubiquitin transferase</fullName>
        <ecNumber evidence="6">2.3.2.27</ecNumber>
    </recommendedName>
</protein>
<feature type="domain" description="RING-type" evidence="18">
    <location>
        <begin position="129"/>
        <end position="169"/>
    </location>
</feature>
<dbReference type="InterPro" id="IPR001841">
    <property type="entry name" value="Znf_RING"/>
</dbReference>
<dbReference type="GeneID" id="136092410"/>
<dbReference type="SUPFAM" id="SSF57850">
    <property type="entry name" value="RING/U-box"/>
    <property type="match status" value="1"/>
</dbReference>
<evidence type="ECO:0000256" key="17">
    <source>
        <dbReference type="SAM" id="MobiDB-lite"/>
    </source>
</evidence>
<evidence type="ECO:0000256" key="5">
    <source>
        <dbReference type="ARBA" id="ARBA00004906"/>
    </source>
</evidence>
<dbReference type="EC" id="2.3.2.27" evidence="6"/>
<dbReference type="RefSeq" id="XP_065676690.1">
    <property type="nucleotide sequence ID" value="XM_065820618.1"/>
</dbReference>
<evidence type="ECO:0000256" key="13">
    <source>
        <dbReference type="ARBA" id="ARBA00023136"/>
    </source>
</evidence>
<evidence type="ECO:0000256" key="9">
    <source>
        <dbReference type="ARBA" id="ARBA00022753"/>
    </source>
</evidence>
<comment type="pathway">
    <text evidence="5">Protein modification; protein ubiquitination.</text>
</comment>